<keyword evidence="9 11" id="KW-0456">Lyase</keyword>
<evidence type="ECO:0000256" key="3">
    <source>
        <dbReference type="ARBA" id="ARBA00004709"/>
    </source>
</evidence>
<keyword evidence="6 11" id="KW-0548">Nucleotidyltransferase</keyword>
<evidence type="ECO:0000259" key="12">
    <source>
        <dbReference type="Pfam" id="PF02542"/>
    </source>
</evidence>
<dbReference type="OrthoDB" id="9804336at2"/>
<keyword evidence="5 11" id="KW-0808">Transferase</keyword>
<dbReference type="EC" id="4.6.1.12" evidence="11"/>
<evidence type="ECO:0000256" key="1">
    <source>
        <dbReference type="ARBA" id="ARBA00000200"/>
    </source>
</evidence>
<feature type="binding site" evidence="11">
    <location>
        <position position="233"/>
    </location>
    <ligand>
        <name>a divalent metal cation</name>
        <dbReference type="ChEBI" id="CHEBI:60240"/>
    </ligand>
</feature>
<dbReference type="GO" id="GO:0016114">
    <property type="term" value="P:terpenoid biosynthetic process"/>
    <property type="evidence" value="ECO:0007669"/>
    <property type="project" value="InterPro"/>
</dbReference>
<feature type="region of interest" description="2-C-methyl-D-erythritol 2,4-cyclodiphosphate synthase" evidence="11">
    <location>
        <begin position="227"/>
        <end position="384"/>
    </location>
</feature>
<comment type="function">
    <text evidence="11">Bifunctional enzyme that catalyzes the formation of 4-diphosphocytidyl-2-C-methyl-D-erythritol from CTP and 2-C-methyl-D-erythritol 4-phosphate (MEP) (IspD), and catalyzes the conversion of 4-diphosphocytidyl-2-C-methyl-D-erythritol 2-phosphate (CDP-ME2P) to 2-C-methyl-D-erythritol 2,4-cyclodiphosphate (ME-CPP) with a corresponding release of cytidine 5-monophosphate (CMP) (IspF).</text>
</comment>
<proteinExistence type="inferred from homology"/>
<comment type="catalytic activity">
    <reaction evidence="1 11">
        <text>4-CDP-2-C-methyl-D-erythritol 2-phosphate = 2-C-methyl-D-erythritol 2,4-cyclic diphosphate + CMP</text>
        <dbReference type="Rhea" id="RHEA:23864"/>
        <dbReference type="ChEBI" id="CHEBI:57919"/>
        <dbReference type="ChEBI" id="CHEBI:58483"/>
        <dbReference type="ChEBI" id="CHEBI:60377"/>
        <dbReference type="EC" id="4.6.1.12"/>
    </reaction>
</comment>
<dbReference type="InterPro" id="IPR026596">
    <property type="entry name" value="IspD/F"/>
</dbReference>
<dbReference type="HAMAP" id="MF_00107">
    <property type="entry name" value="IspF"/>
    <property type="match status" value="1"/>
</dbReference>
<evidence type="ECO:0000313" key="14">
    <source>
        <dbReference type="Proteomes" id="UP000076400"/>
    </source>
</evidence>
<dbReference type="CDD" id="cd02516">
    <property type="entry name" value="CDP-ME_synthetase"/>
    <property type="match status" value="1"/>
</dbReference>
<sequence length="384" mass="40459">MSKSIALIVAAGRGHRLGGTLPKQYLPLAGQPVLRRTVRCFLDHPAIDSVRVVIHHDDAPLYAEALDGLALPAPTPGGATRQDSVRLGLEALAGDAPDFVLIQDAARPFSDAATIDRVLAALAEHPGVVPALAVADTLKRAIDGHIETTVPRAGLYRAQTPQGFRYADILAAHRAAIGQELTDDAAVLEAAGRTVALVAGSEENFKITTPEDMMRAEILLSLARESRTAGGFDVHRFAPTGDHVMLCGVAVPHDAGLEGHSDADVGLHALTDALLGCLGAGDIGQHFPPTDPQWRGASSDRFLAHARGLVEARGGRIVHVDVTLICERPKIGPYRDAMIDRVAGILGLAADRVSVKATTTEKLGFTGRREGIAAQAMATIDLPR</sequence>
<feature type="binding site" evidence="11">
    <location>
        <begin position="282"/>
        <end position="284"/>
    </location>
    <ligand>
        <name>4-CDP-2-C-methyl-D-erythritol 2-phosphate</name>
        <dbReference type="ChEBI" id="CHEBI:57919"/>
    </ligand>
</feature>
<dbReference type="UniPathway" id="UPA00056">
    <property type="reaction ID" value="UER00093"/>
</dbReference>
<feature type="site" description="Positions MEP for the nucleophilic attack" evidence="11">
    <location>
        <position position="206"/>
    </location>
</feature>
<name>A0A154W8J6_9PROT</name>
<comment type="catalytic activity">
    <reaction evidence="11">
        <text>2-C-methyl-D-erythritol 4-phosphate + CTP + H(+) = 4-CDP-2-C-methyl-D-erythritol + diphosphate</text>
        <dbReference type="Rhea" id="RHEA:13429"/>
        <dbReference type="ChEBI" id="CHEBI:15378"/>
        <dbReference type="ChEBI" id="CHEBI:33019"/>
        <dbReference type="ChEBI" id="CHEBI:37563"/>
        <dbReference type="ChEBI" id="CHEBI:57823"/>
        <dbReference type="ChEBI" id="CHEBI:58262"/>
        <dbReference type="EC" id="2.7.7.60"/>
    </reaction>
</comment>
<evidence type="ECO:0000256" key="5">
    <source>
        <dbReference type="ARBA" id="ARBA00022679"/>
    </source>
</evidence>
<dbReference type="HAMAP" id="MF_01520">
    <property type="entry name" value="IspDF"/>
    <property type="match status" value="1"/>
</dbReference>
<dbReference type="InterPro" id="IPR020555">
    <property type="entry name" value="MECDP_synthase_CS"/>
</dbReference>
<feature type="binding site" evidence="11">
    <location>
        <begin position="233"/>
        <end position="235"/>
    </location>
    <ligand>
        <name>4-CDP-2-C-methyl-D-erythritol 2-phosphate</name>
        <dbReference type="ChEBI" id="CHEBI:57919"/>
    </ligand>
</feature>
<dbReference type="NCBIfam" id="TIGR00151">
    <property type="entry name" value="ispF"/>
    <property type="match status" value="1"/>
</dbReference>
<evidence type="ECO:0000256" key="6">
    <source>
        <dbReference type="ARBA" id="ARBA00022695"/>
    </source>
</evidence>
<dbReference type="Proteomes" id="UP000076400">
    <property type="component" value="Unassembled WGS sequence"/>
</dbReference>
<comment type="caution">
    <text evidence="13">The sequence shown here is derived from an EMBL/GenBank/DDBJ whole genome shotgun (WGS) entry which is preliminary data.</text>
</comment>
<feature type="site" description="Transition state stabilizer" evidence="11">
    <location>
        <position position="23"/>
    </location>
</feature>
<dbReference type="GO" id="GO:0019288">
    <property type="term" value="P:isopentenyl diphosphate biosynthetic process, methylerythritol 4-phosphate pathway"/>
    <property type="evidence" value="ECO:0007669"/>
    <property type="project" value="UniProtKB-UniRule"/>
</dbReference>
<feature type="binding site" evidence="11">
    <location>
        <position position="235"/>
    </location>
    <ligand>
        <name>a divalent metal cation</name>
        <dbReference type="ChEBI" id="CHEBI:60240"/>
    </ligand>
</feature>
<reference evidence="13 14" key="1">
    <citation type="submission" date="2015-12" db="EMBL/GenBank/DDBJ databases">
        <title>Genome sequence of Oceanibaculum pacificum MCCC 1A02656.</title>
        <authorList>
            <person name="Lu L."/>
            <person name="Lai Q."/>
            <person name="Shao Z."/>
            <person name="Qian P."/>
        </authorList>
    </citation>
    <scope>NUCLEOTIDE SEQUENCE [LARGE SCALE GENOMIC DNA]</scope>
    <source>
        <strain evidence="13 14">MCCC 1A02656</strain>
    </source>
</reference>
<comment type="similarity">
    <text evidence="4">Belongs to the IspF family.</text>
</comment>
<dbReference type="GO" id="GO:0050518">
    <property type="term" value="F:2-C-methyl-D-erythritol 4-phosphate cytidylyltransferase activity"/>
    <property type="evidence" value="ECO:0007669"/>
    <property type="project" value="UniProtKB-UniRule"/>
</dbReference>
<dbReference type="Gene3D" id="3.90.550.10">
    <property type="entry name" value="Spore Coat Polysaccharide Biosynthesis Protein SpsA, Chain A"/>
    <property type="match status" value="1"/>
</dbReference>
<evidence type="ECO:0000256" key="11">
    <source>
        <dbReference type="HAMAP-Rule" id="MF_01520"/>
    </source>
</evidence>
<feature type="site" description="Transition state stabilizer" evidence="11">
    <location>
        <position position="260"/>
    </location>
</feature>
<feature type="binding site" evidence="11">
    <location>
        <position position="368"/>
    </location>
    <ligand>
        <name>4-CDP-2-C-methyl-D-erythritol 2-phosphate</name>
        <dbReference type="ChEBI" id="CHEBI:57919"/>
    </ligand>
</feature>
<dbReference type="HAMAP" id="MF_00108">
    <property type="entry name" value="IspD"/>
    <property type="match status" value="1"/>
</dbReference>
<feature type="binding site" evidence="11">
    <location>
        <position position="365"/>
    </location>
    <ligand>
        <name>4-CDP-2-C-methyl-D-erythritol 2-phosphate</name>
        <dbReference type="ChEBI" id="CHEBI:57919"/>
    </ligand>
</feature>
<feature type="site" description="Transition state stabilizer" evidence="11">
    <location>
        <position position="359"/>
    </location>
</feature>
<dbReference type="NCBIfam" id="TIGR00453">
    <property type="entry name" value="ispD"/>
    <property type="match status" value="1"/>
</dbReference>
<dbReference type="PANTHER" id="PTHR43181:SF1">
    <property type="entry name" value="2-C-METHYL-D-ERYTHRITOL 2,4-CYCLODIPHOSPHATE SYNTHASE, CHLOROPLASTIC"/>
    <property type="match status" value="1"/>
</dbReference>
<feature type="binding site" evidence="11">
    <location>
        <begin position="358"/>
        <end position="361"/>
    </location>
    <ligand>
        <name>4-CDP-2-C-methyl-D-erythritol 2-phosphate</name>
        <dbReference type="ChEBI" id="CHEBI:57919"/>
    </ligand>
</feature>
<dbReference type="AlphaFoldDB" id="A0A154W8J6"/>
<dbReference type="Gene3D" id="3.30.1330.50">
    <property type="entry name" value="2-C-methyl-D-erythritol 2,4-cyclodiphosphate synthase"/>
    <property type="match status" value="1"/>
</dbReference>
<gene>
    <name evidence="11 13" type="primary">ispDF</name>
    <name evidence="13" type="ORF">AUP43_01095</name>
</gene>
<dbReference type="SUPFAM" id="SSF53448">
    <property type="entry name" value="Nucleotide-diphospho-sugar transferases"/>
    <property type="match status" value="1"/>
</dbReference>
<dbReference type="InterPro" id="IPR001228">
    <property type="entry name" value="IspD"/>
</dbReference>
<keyword evidence="14" id="KW-1185">Reference proteome</keyword>
<evidence type="ECO:0000256" key="10">
    <source>
        <dbReference type="ARBA" id="ARBA00023268"/>
    </source>
</evidence>
<evidence type="ECO:0000256" key="2">
    <source>
        <dbReference type="ARBA" id="ARBA00001968"/>
    </source>
</evidence>
<evidence type="ECO:0000256" key="8">
    <source>
        <dbReference type="ARBA" id="ARBA00023229"/>
    </source>
</evidence>
<evidence type="ECO:0000256" key="9">
    <source>
        <dbReference type="ARBA" id="ARBA00023239"/>
    </source>
</evidence>
<evidence type="ECO:0000313" key="13">
    <source>
        <dbReference type="EMBL" id="KZD09805.1"/>
    </source>
</evidence>
<dbReference type="EC" id="2.7.7.60" evidence="11"/>
<dbReference type="InterPro" id="IPR034683">
    <property type="entry name" value="IspD/TarI"/>
</dbReference>
<keyword evidence="7 11" id="KW-0479">Metal-binding</keyword>
<comment type="similarity">
    <text evidence="11">In the C-terminal section; belongs to the IspF family.</text>
</comment>
<feature type="region of interest" description="2-C-methyl-D-erythritol 4-phosphate cytidylyltransferase" evidence="11">
    <location>
        <begin position="1"/>
        <end position="227"/>
    </location>
</feature>
<dbReference type="RefSeq" id="WP_067554188.1">
    <property type="nucleotide sequence ID" value="NZ_LPXN01000094.1"/>
</dbReference>
<dbReference type="GO" id="GO:0046872">
    <property type="term" value="F:metal ion binding"/>
    <property type="evidence" value="ECO:0007669"/>
    <property type="project" value="UniProtKB-KW"/>
</dbReference>
<accession>A0A154W8J6</accession>
<dbReference type="GO" id="GO:0008685">
    <property type="term" value="F:2-C-methyl-D-erythritol 2,4-cyclodiphosphate synthase activity"/>
    <property type="evidence" value="ECO:0007669"/>
    <property type="project" value="UniProtKB-UniRule"/>
</dbReference>
<feature type="site" description="Positions MEP for the nucleophilic attack" evidence="11">
    <location>
        <position position="152"/>
    </location>
</feature>
<dbReference type="STRING" id="580166.AUP43_01095"/>
<dbReference type="Pfam" id="PF01128">
    <property type="entry name" value="IspD"/>
    <property type="match status" value="1"/>
</dbReference>
<evidence type="ECO:0000256" key="7">
    <source>
        <dbReference type="ARBA" id="ARBA00022723"/>
    </source>
</evidence>
<dbReference type="CDD" id="cd00554">
    <property type="entry name" value="MECDP_synthase"/>
    <property type="match status" value="1"/>
</dbReference>
<comment type="similarity">
    <text evidence="11">In the N-terminal section; belongs to the IspD/TarI cytidylyltransferase family. IspD subfamily.</text>
</comment>
<comment type="pathway">
    <text evidence="11">Isoprenoid biosynthesis; isopentenyl diphosphate biosynthesis via DXP pathway; isopentenyl diphosphate from 1-deoxy-D-xylulose 5-phosphate: step 2/6.</text>
</comment>
<dbReference type="PANTHER" id="PTHR43181">
    <property type="entry name" value="2-C-METHYL-D-ERYTHRITOL 2,4-CYCLODIPHOSPHATE SYNTHASE, CHLOROPLASTIC"/>
    <property type="match status" value="1"/>
</dbReference>
<feature type="binding site" evidence="11">
    <location>
        <begin position="260"/>
        <end position="261"/>
    </location>
    <ligand>
        <name>4-CDP-2-C-methyl-D-erythritol 2-phosphate</name>
        <dbReference type="ChEBI" id="CHEBI:57919"/>
    </ligand>
</feature>
<dbReference type="FunFam" id="3.90.550.10:FF:000003">
    <property type="entry name" value="2-C-methyl-D-erythritol 4-phosphate cytidylyltransferase"/>
    <property type="match status" value="1"/>
</dbReference>
<dbReference type="EMBL" id="LPXN01000094">
    <property type="protein sequence ID" value="KZD09805.1"/>
    <property type="molecule type" value="Genomic_DNA"/>
</dbReference>
<dbReference type="InterPro" id="IPR036571">
    <property type="entry name" value="MECDP_synthase_sf"/>
</dbReference>
<keyword evidence="8 11" id="KW-0414">Isoprene biosynthesis</keyword>
<dbReference type="InterPro" id="IPR029044">
    <property type="entry name" value="Nucleotide-diphossugar_trans"/>
</dbReference>
<dbReference type="PROSITE" id="PS01350">
    <property type="entry name" value="ISPF"/>
    <property type="match status" value="1"/>
</dbReference>
<dbReference type="Pfam" id="PF02542">
    <property type="entry name" value="YgbB"/>
    <property type="match status" value="1"/>
</dbReference>
<comment type="pathway">
    <text evidence="3 11">Isoprenoid biosynthesis; isopentenyl diphosphate biosynthesis via DXP pathway; isopentenyl diphosphate from 1-deoxy-D-xylulose 5-phosphate: step 4/6.</text>
</comment>
<comment type="cofactor">
    <cofactor evidence="2 11">
        <name>a divalent metal cation</name>
        <dbReference type="ChEBI" id="CHEBI:60240"/>
    </cofactor>
</comment>
<feature type="site" description="Transition state stabilizer" evidence="11">
    <location>
        <position position="16"/>
    </location>
</feature>
<feature type="domain" description="2-C-methyl-D-erythritol 2,4-cyclodiphosphate synthase" evidence="12">
    <location>
        <begin position="227"/>
        <end position="380"/>
    </location>
</feature>
<evidence type="ECO:0000256" key="4">
    <source>
        <dbReference type="ARBA" id="ARBA00008480"/>
    </source>
</evidence>
<dbReference type="InterPro" id="IPR003526">
    <property type="entry name" value="MECDP_synthase"/>
</dbReference>
<organism evidence="13 14">
    <name type="scientific">Oceanibaculum pacificum</name>
    <dbReference type="NCBI Taxonomy" id="580166"/>
    <lineage>
        <taxon>Bacteria</taxon>
        <taxon>Pseudomonadati</taxon>
        <taxon>Pseudomonadota</taxon>
        <taxon>Alphaproteobacteria</taxon>
        <taxon>Rhodospirillales</taxon>
        <taxon>Oceanibaculaceae</taxon>
        <taxon>Oceanibaculum</taxon>
    </lineage>
</organism>
<keyword evidence="10 11" id="KW-0511">Multifunctional enzyme</keyword>
<feature type="binding site" evidence="11">
    <location>
        <position position="268"/>
    </location>
    <ligand>
        <name>a divalent metal cation</name>
        <dbReference type="ChEBI" id="CHEBI:60240"/>
    </ligand>
</feature>
<comment type="caution">
    <text evidence="11">Lacks conserved residue(s) required for the propagation of feature annotation.</text>
</comment>
<dbReference type="SUPFAM" id="SSF69765">
    <property type="entry name" value="IpsF-like"/>
    <property type="match status" value="1"/>
</dbReference>
<dbReference type="NCBIfam" id="NF006899">
    <property type="entry name" value="PRK09382.1"/>
    <property type="match status" value="1"/>
</dbReference>
<protein>
    <recommendedName>
        <fullName evidence="11">Bifunctional enzyme IspD/IspF</fullName>
    </recommendedName>
    <domain>
        <recommendedName>
            <fullName evidence="11">2-C-methyl-D-erythritol 4-phosphate cytidylyltransferase</fullName>
            <ecNumber evidence="11">2.7.7.60</ecNumber>
        </recommendedName>
        <alternativeName>
            <fullName evidence="11">4-diphosphocytidyl-2C-methyl-D-erythritol synthase</fullName>
        </alternativeName>
        <alternativeName>
            <fullName evidence="11">MEP cytidylyltransferase</fullName>
            <shortName evidence="11">MCT</shortName>
        </alternativeName>
    </domain>
    <domain>
        <recommendedName>
            <fullName evidence="11">2-C-methyl-D-erythritol 2,4-cyclodiphosphate synthase</fullName>
            <shortName evidence="11">MECDP-synthase</shortName>
            <shortName evidence="11">MECPP-synthase</shortName>
            <shortName evidence="11">MECPS</shortName>
            <ecNumber evidence="11">4.6.1.12</ecNumber>
        </recommendedName>
    </domain>
</protein>